<evidence type="ECO:0000256" key="2">
    <source>
        <dbReference type="ARBA" id="ARBA00022679"/>
    </source>
</evidence>
<dbReference type="InterPro" id="IPR040079">
    <property type="entry name" value="Glutathione_S-Trfase"/>
</dbReference>
<evidence type="ECO:0000259" key="7">
    <source>
        <dbReference type="PROSITE" id="PS50405"/>
    </source>
</evidence>
<keyword evidence="9" id="KW-1185">Reference proteome</keyword>
<name>A0A811KZW5_9BILA</name>
<dbReference type="Gene3D" id="1.20.1050.10">
    <property type="match status" value="1"/>
</dbReference>
<protein>
    <recommendedName>
        <fullName evidence="1">glutathione transferase</fullName>
        <ecNumber evidence="1">2.5.1.18</ecNumber>
    </recommendedName>
    <alternativeName>
        <fullName evidence="5">GST class-sigma</fullName>
    </alternativeName>
</protein>
<dbReference type="Pfam" id="PF14497">
    <property type="entry name" value="GST_C_3"/>
    <property type="match status" value="1"/>
</dbReference>
<dbReference type="PROSITE" id="PS50404">
    <property type="entry name" value="GST_NTER"/>
    <property type="match status" value="1"/>
</dbReference>
<comment type="catalytic activity">
    <reaction evidence="4">
        <text>RX + glutathione = an S-substituted glutathione + a halide anion + H(+)</text>
        <dbReference type="Rhea" id="RHEA:16437"/>
        <dbReference type="ChEBI" id="CHEBI:15378"/>
        <dbReference type="ChEBI" id="CHEBI:16042"/>
        <dbReference type="ChEBI" id="CHEBI:17792"/>
        <dbReference type="ChEBI" id="CHEBI:57925"/>
        <dbReference type="ChEBI" id="CHEBI:90779"/>
        <dbReference type="EC" id="2.5.1.18"/>
    </reaction>
</comment>
<dbReference type="SUPFAM" id="SSF47616">
    <property type="entry name" value="GST C-terminal domain-like"/>
    <property type="match status" value="1"/>
</dbReference>
<dbReference type="EMBL" id="CAJFCW020000004">
    <property type="protein sequence ID" value="CAG9113675.1"/>
    <property type="molecule type" value="Genomic_DNA"/>
</dbReference>
<evidence type="ECO:0000256" key="1">
    <source>
        <dbReference type="ARBA" id="ARBA00012452"/>
    </source>
</evidence>
<dbReference type="Proteomes" id="UP000614601">
    <property type="component" value="Unassembled WGS sequence"/>
</dbReference>
<dbReference type="GO" id="GO:0004364">
    <property type="term" value="F:glutathione transferase activity"/>
    <property type="evidence" value="ECO:0007669"/>
    <property type="project" value="UniProtKB-EC"/>
</dbReference>
<dbReference type="InterPro" id="IPR036249">
    <property type="entry name" value="Thioredoxin-like_sf"/>
</dbReference>
<dbReference type="SUPFAM" id="SSF52833">
    <property type="entry name" value="Thioredoxin-like"/>
    <property type="match status" value="1"/>
</dbReference>
<dbReference type="AlphaFoldDB" id="A0A811KZW5"/>
<dbReference type="InterPro" id="IPR050213">
    <property type="entry name" value="GST_superfamily"/>
</dbReference>
<dbReference type="SFLD" id="SFLDG00363">
    <property type="entry name" value="AMPS_(cytGST):_Alpha-__Mu-__Pi"/>
    <property type="match status" value="1"/>
</dbReference>
<dbReference type="GO" id="GO:0005737">
    <property type="term" value="C:cytoplasm"/>
    <property type="evidence" value="ECO:0007669"/>
    <property type="project" value="UniProtKB-ARBA"/>
</dbReference>
<dbReference type="InterPro" id="IPR004045">
    <property type="entry name" value="Glutathione_S-Trfase_N"/>
</dbReference>
<dbReference type="PROSITE" id="PS50405">
    <property type="entry name" value="GST_CTER"/>
    <property type="match status" value="1"/>
</dbReference>
<dbReference type="Proteomes" id="UP000783686">
    <property type="component" value="Unassembled WGS sequence"/>
</dbReference>
<evidence type="ECO:0000313" key="8">
    <source>
        <dbReference type="EMBL" id="CAD5220426.1"/>
    </source>
</evidence>
<dbReference type="InterPro" id="IPR036282">
    <property type="entry name" value="Glutathione-S-Trfase_C_sf"/>
</dbReference>
<dbReference type="SFLD" id="SFLDS00019">
    <property type="entry name" value="Glutathione_Transferase_(cytos"/>
    <property type="match status" value="1"/>
</dbReference>
<sequence>MVHYKLWYFPVRNLAEGSRLVLHYANVPFEDFYIPFNEWPTTYKNKTPYGKIPVLEVNGKPLCESTTILRFLAKQHGLAGKDRWEKAKVDELIELHKNEYLEIMEWLMVTNGFKDGDKNKLFYTVAQPVCEHYFQIYHKILQENGSGFLVGKKVTAADFFIADYLHTLHKLKPELFEKHLDLVGFVKRVFGLPQIKDYIEKRPETPM</sequence>
<dbReference type="Pfam" id="PF02798">
    <property type="entry name" value="GST_N"/>
    <property type="match status" value="1"/>
</dbReference>
<organism evidence="8 9">
    <name type="scientific">Bursaphelenchus okinawaensis</name>
    <dbReference type="NCBI Taxonomy" id="465554"/>
    <lineage>
        <taxon>Eukaryota</taxon>
        <taxon>Metazoa</taxon>
        <taxon>Ecdysozoa</taxon>
        <taxon>Nematoda</taxon>
        <taxon>Chromadorea</taxon>
        <taxon>Rhabditida</taxon>
        <taxon>Tylenchina</taxon>
        <taxon>Tylenchomorpha</taxon>
        <taxon>Aphelenchoidea</taxon>
        <taxon>Aphelenchoididae</taxon>
        <taxon>Bursaphelenchus</taxon>
    </lineage>
</organism>
<dbReference type="CDD" id="cd03039">
    <property type="entry name" value="GST_N_Sigma_like"/>
    <property type="match status" value="1"/>
</dbReference>
<proteinExistence type="inferred from homology"/>
<keyword evidence="2" id="KW-0808">Transferase</keyword>
<evidence type="ECO:0000313" key="9">
    <source>
        <dbReference type="Proteomes" id="UP000614601"/>
    </source>
</evidence>
<gene>
    <name evidence="8" type="ORF">BOKJ2_LOCUS8938</name>
</gene>
<dbReference type="EMBL" id="CAJFDH010000004">
    <property type="protein sequence ID" value="CAD5220426.1"/>
    <property type="molecule type" value="Genomic_DNA"/>
</dbReference>
<accession>A0A811KZW5</accession>
<evidence type="ECO:0000259" key="6">
    <source>
        <dbReference type="PROSITE" id="PS50404"/>
    </source>
</evidence>
<dbReference type="Gene3D" id="3.40.30.10">
    <property type="entry name" value="Glutaredoxin"/>
    <property type="match status" value="1"/>
</dbReference>
<evidence type="ECO:0000256" key="5">
    <source>
        <dbReference type="ARBA" id="ARBA00078118"/>
    </source>
</evidence>
<dbReference type="GO" id="GO:0006749">
    <property type="term" value="P:glutathione metabolic process"/>
    <property type="evidence" value="ECO:0007669"/>
    <property type="project" value="TreeGrafter"/>
</dbReference>
<dbReference type="PANTHER" id="PTHR11571">
    <property type="entry name" value="GLUTATHIONE S-TRANSFERASE"/>
    <property type="match status" value="1"/>
</dbReference>
<reference evidence="8" key="1">
    <citation type="submission" date="2020-09" db="EMBL/GenBank/DDBJ databases">
        <authorList>
            <person name="Kikuchi T."/>
        </authorList>
    </citation>
    <scope>NUCLEOTIDE SEQUENCE</scope>
    <source>
        <strain evidence="8">SH1</strain>
    </source>
</reference>
<dbReference type="PANTHER" id="PTHR11571:SF224">
    <property type="entry name" value="HEMATOPOIETIC PROSTAGLANDIN D SYNTHASE"/>
    <property type="match status" value="1"/>
</dbReference>
<evidence type="ECO:0000256" key="3">
    <source>
        <dbReference type="ARBA" id="ARBA00038317"/>
    </source>
</evidence>
<dbReference type="CDD" id="cd03192">
    <property type="entry name" value="GST_C_Sigma_like"/>
    <property type="match status" value="1"/>
</dbReference>
<dbReference type="OrthoDB" id="414243at2759"/>
<dbReference type="InterPro" id="IPR010987">
    <property type="entry name" value="Glutathione-S-Trfase_C-like"/>
</dbReference>
<comment type="caution">
    <text evidence="8">The sequence shown here is derived from an EMBL/GenBank/DDBJ whole genome shotgun (WGS) entry which is preliminary data.</text>
</comment>
<comment type="similarity">
    <text evidence="3">Belongs to the GST superfamily. Sigma family.</text>
</comment>
<feature type="domain" description="GST N-terminal" evidence="6">
    <location>
        <begin position="2"/>
        <end position="80"/>
    </location>
</feature>
<dbReference type="InterPro" id="IPR004046">
    <property type="entry name" value="GST_C"/>
</dbReference>
<dbReference type="FunFam" id="1.20.1050.10:FF:000031">
    <property type="entry name" value="Glutathione S-Transferase"/>
    <property type="match status" value="1"/>
</dbReference>
<dbReference type="EC" id="2.5.1.18" evidence="1"/>
<feature type="domain" description="GST C-terminal" evidence="7">
    <location>
        <begin position="82"/>
        <end position="207"/>
    </location>
</feature>
<dbReference type="SFLD" id="SFLDG01205">
    <property type="entry name" value="AMPS.1"/>
    <property type="match status" value="1"/>
</dbReference>
<evidence type="ECO:0000256" key="4">
    <source>
        <dbReference type="ARBA" id="ARBA00047960"/>
    </source>
</evidence>